<reference evidence="5" key="1">
    <citation type="submission" date="2022-10" db="EMBL/GenBank/DDBJ databases">
        <authorList>
            <person name="Chen Y."/>
            <person name="Dougan E. K."/>
            <person name="Chan C."/>
            <person name="Rhodes N."/>
            <person name="Thang M."/>
        </authorList>
    </citation>
    <scope>NUCLEOTIDE SEQUENCE</scope>
</reference>
<dbReference type="EMBL" id="CAMXCT020003846">
    <property type="protein sequence ID" value="CAL1159906.1"/>
    <property type="molecule type" value="Genomic_DNA"/>
</dbReference>
<dbReference type="EMBL" id="CAMXCT010003846">
    <property type="protein sequence ID" value="CAI4006531.1"/>
    <property type="molecule type" value="Genomic_DNA"/>
</dbReference>
<keyword evidence="2" id="KW-0067">ATP-binding</keyword>
<evidence type="ECO:0000313" key="5">
    <source>
        <dbReference type="EMBL" id="CAI4006531.1"/>
    </source>
</evidence>
<keyword evidence="8" id="KW-1185">Reference proteome</keyword>
<proteinExistence type="predicted"/>
<dbReference type="InterPro" id="IPR051681">
    <property type="entry name" value="Ser/Thr_Kinases-Pseudokinases"/>
</dbReference>
<dbReference type="InterPro" id="IPR000719">
    <property type="entry name" value="Prot_kinase_dom"/>
</dbReference>
<dbReference type="AlphaFoldDB" id="A0A9P1DA29"/>
<evidence type="ECO:0000313" key="6">
    <source>
        <dbReference type="EMBL" id="CAL1159906.1"/>
    </source>
</evidence>
<feature type="domain" description="Protein kinase" evidence="4">
    <location>
        <begin position="277"/>
        <end position="543"/>
    </location>
</feature>
<dbReference type="EMBL" id="CAMXCT030003846">
    <property type="protein sequence ID" value="CAL4793843.1"/>
    <property type="molecule type" value="Genomic_DNA"/>
</dbReference>
<keyword evidence="1" id="KW-0547">Nucleotide-binding</keyword>
<gene>
    <name evidence="5" type="ORF">C1SCF055_LOCUS32163</name>
</gene>
<dbReference type="PANTHER" id="PTHR44329">
    <property type="entry name" value="SERINE/THREONINE-PROTEIN KINASE TNNI3K-RELATED"/>
    <property type="match status" value="1"/>
</dbReference>
<feature type="region of interest" description="Disordered" evidence="3">
    <location>
        <begin position="600"/>
        <end position="631"/>
    </location>
</feature>
<dbReference type="GO" id="GO:0004672">
    <property type="term" value="F:protein kinase activity"/>
    <property type="evidence" value="ECO:0007669"/>
    <property type="project" value="InterPro"/>
</dbReference>
<organism evidence="5">
    <name type="scientific">Cladocopium goreaui</name>
    <dbReference type="NCBI Taxonomy" id="2562237"/>
    <lineage>
        <taxon>Eukaryota</taxon>
        <taxon>Sar</taxon>
        <taxon>Alveolata</taxon>
        <taxon>Dinophyceae</taxon>
        <taxon>Suessiales</taxon>
        <taxon>Symbiodiniaceae</taxon>
        <taxon>Cladocopium</taxon>
    </lineage>
</organism>
<protein>
    <submittedName>
        <fullName evidence="7">Probable serine/threonine-protein kinase kinY (DdKinY)</fullName>
    </submittedName>
</protein>
<keyword evidence="7" id="KW-0808">Transferase</keyword>
<evidence type="ECO:0000256" key="3">
    <source>
        <dbReference type="SAM" id="MobiDB-lite"/>
    </source>
</evidence>
<sequence length="775" mass="83323">MVNQSFLTILQNEKTGEATLSFLLQVYALFYMGNEHFAYWTALFSLLISVRGIAQGCYIHFDLAIVCQTRRGDISRPASVVPRDGDSDTDVVAISVLPTGDPSGPESPPGVASPADGPPMMSLHDEDPEEKQKEADCHGTVCAAPENCAGENMQQTEMNDALPAVIGKGVSVIAFHARLYNVSPSSSAASPFPAGLPEVPGFAPWMLDVLGGGCDLHLGGGDEPIPTGPLRTPQRAPGVPGPQRLRLPLGPVAAPTADADSNGTEIQAEVAGSSAQIQIEAELSTGRCSAVLLGKDRSGGPAAVKALSLKTAKILGIDERCLWGQVQVMCEVQHPSLVRLVDAMVSWEPLPFVKAEPPFLCIVMEYLANAEPLSQRIRQCIPHMPIQLVERILLQLASALARLHRSDVVHRDVWRENILIEKQSDKVTLLDLGCAERLHKPMLNKRLNIPYMSPEAAAGLPQDVSDDAWALGLLVTEMVTGRFVADRLGRVDMPIHSHPALAQALAETMQRAHDLGLLATQLLDVASRRPKMAEVVNLLRPGHRRDTEPERRIVPREKKIQVRAAGGPSPVRPTSPLGFRGRLCTSQRLSRHAVTHVDVSPGRFGRISSTSKSQASQNSLGSTATGSPVEPAAFQPGQTVLYCPREAGVQKATVLGRVDGRGWQIQLENGLCRMVEDAEEWRLCLCDLPQPPRPPPAEGPVLAWAEVRQAPMGKVLSTSSTVSSLATALTGSTAATEAVEAPRSGPKVVSKSYTMWTRPLPAATRARRQLLFGPS</sequence>
<dbReference type="Gene3D" id="3.30.200.20">
    <property type="entry name" value="Phosphorylase Kinase, domain 1"/>
    <property type="match status" value="1"/>
</dbReference>
<dbReference type="PANTHER" id="PTHR44329:SF298">
    <property type="entry name" value="MIXED LINEAGE KINASE DOMAIN-LIKE PROTEIN"/>
    <property type="match status" value="1"/>
</dbReference>
<reference evidence="6" key="2">
    <citation type="submission" date="2024-04" db="EMBL/GenBank/DDBJ databases">
        <authorList>
            <person name="Chen Y."/>
            <person name="Shah S."/>
            <person name="Dougan E. K."/>
            <person name="Thang M."/>
            <person name="Chan C."/>
        </authorList>
    </citation>
    <scope>NUCLEOTIDE SEQUENCE [LARGE SCALE GENOMIC DNA]</scope>
</reference>
<dbReference type="InterPro" id="IPR011009">
    <property type="entry name" value="Kinase-like_dom_sf"/>
</dbReference>
<dbReference type="Gene3D" id="1.10.510.10">
    <property type="entry name" value="Transferase(Phosphotransferase) domain 1"/>
    <property type="match status" value="1"/>
</dbReference>
<evidence type="ECO:0000313" key="7">
    <source>
        <dbReference type="EMBL" id="CAL4793843.1"/>
    </source>
</evidence>
<dbReference type="GO" id="GO:0005524">
    <property type="term" value="F:ATP binding"/>
    <property type="evidence" value="ECO:0007669"/>
    <property type="project" value="UniProtKB-KW"/>
</dbReference>
<dbReference type="GO" id="GO:0097527">
    <property type="term" value="P:necroptotic signaling pathway"/>
    <property type="evidence" value="ECO:0007669"/>
    <property type="project" value="TreeGrafter"/>
</dbReference>
<dbReference type="Proteomes" id="UP001152797">
    <property type="component" value="Unassembled WGS sequence"/>
</dbReference>
<evidence type="ECO:0000313" key="8">
    <source>
        <dbReference type="Proteomes" id="UP001152797"/>
    </source>
</evidence>
<name>A0A9P1DA29_9DINO</name>
<keyword evidence="7" id="KW-0418">Kinase</keyword>
<feature type="region of interest" description="Disordered" evidence="3">
    <location>
        <begin position="96"/>
        <end position="132"/>
    </location>
</feature>
<dbReference type="OrthoDB" id="418615at2759"/>
<evidence type="ECO:0000256" key="2">
    <source>
        <dbReference type="ARBA" id="ARBA00022840"/>
    </source>
</evidence>
<feature type="compositionally biased region" description="Low complexity" evidence="3">
    <location>
        <begin position="608"/>
        <end position="619"/>
    </location>
</feature>
<dbReference type="SUPFAM" id="SSF56112">
    <property type="entry name" value="Protein kinase-like (PK-like)"/>
    <property type="match status" value="1"/>
</dbReference>
<accession>A0A9P1DA29</accession>
<dbReference type="PROSITE" id="PS50011">
    <property type="entry name" value="PROTEIN_KINASE_DOM"/>
    <property type="match status" value="1"/>
</dbReference>
<dbReference type="Pfam" id="PF00069">
    <property type="entry name" value="Pkinase"/>
    <property type="match status" value="1"/>
</dbReference>
<evidence type="ECO:0000256" key="1">
    <source>
        <dbReference type="ARBA" id="ARBA00022741"/>
    </source>
</evidence>
<evidence type="ECO:0000259" key="4">
    <source>
        <dbReference type="PROSITE" id="PS50011"/>
    </source>
</evidence>
<comment type="caution">
    <text evidence="5">The sequence shown here is derived from an EMBL/GenBank/DDBJ whole genome shotgun (WGS) entry which is preliminary data.</text>
</comment>